<organism evidence="13 14">
    <name type="scientific">Fulvimarina endophytica</name>
    <dbReference type="NCBI Taxonomy" id="2293836"/>
    <lineage>
        <taxon>Bacteria</taxon>
        <taxon>Pseudomonadati</taxon>
        <taxon>Pseudomonadota</taxon>
        <taxon>Alphaproteobacteria</taxon>
        <taxon>Hyphomicrobiales</taxon>
        <taxon>Aurantimonadaceae</taxon>
        <taxon>Fulvimarina</taxon>
    </lineage>
</organism>
<dbReference type="Proteomes" id="UP000264310">
    <property type="component" value="Unassembled WGS sequence"/>
</dbReference>
<dbReference type="InterPro" id="IPR032828">
    <property type="entry name" value="PolyA_RNA-bd"/>
</dbReference>
<dbReference type="GO" id="GO:0000049">
    <property type="term" value="F:tRNA binding"/>
    <property type="evidence" value="ECO:0007669"/>
    <property type="project" value="TreeGrafter"/>
</dbReference>
<evidence type="ECO:0000256" key="6">
    <source>
        <dbReference type="ARBA" id="ARBA00022741"/>
    </source>
</evidence>
<evidence type="ECO:0000256" key="1">
    <source>
        <dbReference type="ARBA" id="ARBA00001946"/>
    </source>
</evidence>
<keyword evidence="4" id="KW-0548">Nucleotidyltransferase</keyword>
<name>A0A371X8D8_9HYPH</name>
<dbReference type="EMBL" id="QURL01000002">
    <property type="protein sequence ID" value="RFC65460.1"/>
    <property type="molecule type" value="Genomic_DNA"/>
</dbReference>
<dbReference type="Gene3D" id="3.30.460.10">
    <property type="entry name" value="Beta Polymerase, domain 2"/>
    <property type="match status" value="1"/>
</dbReference>
<keyword evidence="5" id="KW-0479">Metal-binding</keyword>
<comment type="similarity">
    <text evidence="9">Belongs to the tRNA nucleotidyltransferase/poly(A) polymerase family.</text>
</comment>
<evidence type="ECO:0000256" key="2">
    <source>
        <dbReference type="ARBA" id="ARBA00022679"/>
    </source>
</evidence>
<keyword evidence="2 9" id="KW-0808">Transferase</keyword>
<protein>
    <submittedName>
        <fullName evidence="13">CCA tRNA nucleotidyltransferase</fullName>
    </submittedName>
</protein>
<dbReference type="Pfam" id="PF12627">
    <property type="entry name" value="PolyA_pol_RNAbd"/>
    <property type="match status" value="1"/>
</dbReference>
<dbReference type="AlphaFoldDB" id="A0A371X8D8"/>
<dbReference type="SUPFAM" id="SSF81301">
    <property type="entry name" value="Nucleotidyltransferase"/>
    <property type="match status" value="1"/>
</dbReference>
<evidence type="ECO:0000313" key="14">
    <source>
        <dbReference type="Proteomes" id="UP000264310"/>
    </source>
</evidence>
<keyword evidence="3" id="KW-0819">tRNA processing</keyword>
<evidence type="ECO:0000256" key="9">
    <source>
        <dbReference type="RuleBase" id="RU003953"/>
    </source>
</evidence>
<keyword evidence="8 9" id="KW-0694">RNA-binding</keyword>
<evidence type="ECO:0000256" key="8">
    <source>
        <dbReference type="ARBA" id="ARBA00022884"/>
    </source>
</evidence>
<evidence type="ECO:0000259" key="10">
    <source>
        <dbReference type="Pfam" id="PF01743"/>
    </source>
</evidence>
<evidence type="ECO:0000256" key="3">
    <source>
        <dbReference type="ARBA" id="ARBA00022694"/>
    </source>
</evidence>
<dbReference type="PANTHER" id="PTHR46173">
    <property type="entry name" value="CCA TRNA NUCLEOTIDYLTRANSFERASE 1, MITOCHONDRIAL"/>
    <property type="match status" value="1"/>
</dbReference>
<dbReference type="Pfam" id="PF01743">
    <property type="entry name" value="PolyA_pol"/>
    <property type="match status" value="1"/>
</dbReference>
<dbReference type="InterPro" id="IPR043519">
    <property type="entry name" value="NT_sf"/>
</dbReference>
<keyword evidence="14" id="KW-1185">Reference proteome</keyword>
<dbReference type="PANTHER" id="PTHR46173:SF1">
    <property type="entry name" value="CCA TRNA NUCLEOTIDYLTRANSFERASE 1, MITOCHONDRIAL"/>
    <property type="match status" value="1"/>
</dbReference>
<accession>A0A371X8D8</accession>
<keyword evidence="6" id="KW-0547">Nucleotide-binding</keyword>
<dbReference type="GO" id="GO:0016779">
    <property type="term" value="F:nucleotidyltransferase activity"/>
    <property type="evidence" value="ECO:0007669"/>
    <property type="project" value="UniProtKB-KW"/>
</dbReference>
<dbReference type="InterPro" id="IPR032810">
    <property type="entry name" value="CCA-adding_enz_C"/>
</dbReference>
<evidence type="ECO:0000256" key="4">
    <source>
        <dbReference type="ARBA" id="ARBA00022695"/>
    </source>
</evidence>
<feature type="domain" description="CCA-adding enzyme C-terminal" evidence="12">
    <location>
        <begin position="280"/>
        <end position="406"/>
    </location>
</feature>
<dbReference type="Pfam" id="PF13735">
    <property type="entry name" value="tRNA_NucTran2_2"/>
    <property type="match status" value="1"/>
</dbReference>
<reference evidence="13 14" key="1">
    <citation type="submission" date="2018-08" db="EMBL/GenBank/DDBJ databases">
        <title>Fulvimarina sp. 85, whole genome shotgun sequence.</title>
        <authorList>
            <person name="Tuo L."/>
        </authorList>
    </citation>
    <scope>NUCLEOTIDE SEQUENCE [LARGE SCALE GENOMIC DNA]</scope>
    <source>
        <strain evidence="13 14">85</strain>
    </source>
</reference>
<dbReference type="RefSeq" id="WP_116682356.1">
    <property type="nucleotide sequence ID" value="NZ_QURL01000002.1"/>
</dbReference>
<dbReference type="Gene3D" id="1.10.3090.10">
    <property type="entry name" value="cca-adding enzyme, domain 2"/>
    <property type="match status" value="1"/>
</dbReference>
<evidence type="ECO:0000259" key="11">
    <source>
        <dbReference type="Pfam" id="PF12627"/>
    </source>
</evidence>
<proteinExistence type="inferred from homology"/>
<gene>
    <name evidence="13" type="ORF">DYI37_06500</name>
</gene>
<sequence>MTETRIDAEWLRDPILQSVLAILNSDGEEARIVGGTVRNALLGSPVSDIDIATTCRPEETIRRVEAAGFKAVPTGFEHGTITVVAEGEVFEVTTLRRDIATDGRHATVSFGRDWQADAARRDFTINALYAGPDGRVFDPVGGLDDISTRTLRFIGDAATRIEEDYLRILRFFRFFAWYGTGRPDAEGIRASAKLKAGLVNLSGERVWSELKKLLGAADPSRALLWMRQAGVLTTVLPEGERWGIDNLHPLIEAEAAFGWTPDPMLRLLSILPPDAERLNGIAKRLKLSNEERDRLLAYAHAEAPMPDEGDGAFRARLYFGDRTAIVDRLKLALALARQKEDLNRTAALRNQLAIAEAFAPPPFPVTGRDLIEKGYEPGPELGRAIERLKRAWAEGGFVASREKLLERAERLATEGAAPTN</sequence>
<evidence type="ECO:0000256" key="7">
    <source>
        <dbReference type="ARBA" id="ARBA00022842"/>
    </source>
</evidence>
<feature type="domain" description="Poly A polymerase head" evidence="10">
    <location>
        <begin position="30"/>
        <end position="152"/>
    </location>
</feature>
<dbReference type="SUPFAM" id="SSF81891">
    <property type="entry name" value="Poly A polymerase C-terminal region-like"/>
    <property type="match status" value="1"/>
</dbReference>
<dbReference type="InterPro" id="IPR050264">
    <property type="entry name" value="Bact_CCA-adding_enz_type3_sf"/>
</dbReference>
<dbReference type="GO" id="GO:0000166">
    <property type="term" value="F:nucleotide binding"/>
    <property type="evidence" value="ECO:0007669"/>
    <property type="project" value="UniProtKB-KW"/>
</dbReference>
<dbReference type="GO" id="GO:0008033">
    <property type="term" value="P:tRNA processing"/>
    <property type="evidence" value="ECO:0007669"/>
    <property type="project" value="UniProtKB-KW"/>
</dbReference>
<feature type="domain" description="tRNA nucleotidyltransferase/poly(A) polymerase RNA and SrmB- binding" evidence="11">
    <location>
        <begin position="190"/>
        <end position="239"/>
    </location>
</feature>
<evidence type="ECO:0000256" key="5">
    <source>
        <dbReference type="ARBA" id="ARBA00022723"/>
    </source>
</evidence>
<evidence type="ECO:0000259" key="12">
    <source>
        <dbReference type="Pfam" id="PF13735"/>
    </source>
</evidence>
<evidence type="ECO:0000313" key="13">
    <source>
        <dbReference type="EMBL" id="RFC65460.1"/>
    </source>
</evidence>
<comment type="cofactor">
    <cofactor evidence="1">
        <name>Mg(2+)</name>
        <dbReference type="ChEBI" id="CHEBI:18420"/>
    </cofactor>
</comment>
<dbReference type="InterPro" id="IPR002646">
    <property type="entry name" value="PolA_pol_head_dom"/>
</dbReference>
<dbReference type="GO" id="GO:0046872">
    <property type="term" value="F:metal ion binding"/>
    <property type="evidence" value="ECO:0007669"/>
    <property type="project" value="UniProtKB-KW"/>
</dbReference>
<keyword evidence="7" id="KW-0460">Magnesium</keyword>
<dbReference type="OrthoDB" id="9805698at2"/>
<comment type="caution">
    <text evidence="13">The sequence shown here is derived from an EMBL/GenBank/DDBJ whole genome shotgun (WGS) entry which is preliminary data.</text>
</comment>
<dbReference type="CDD" id="cd05398">
    <property type="entry name" value="NT_ClassII-CCAase"/>
    <property type="match status" value="1"/>
</dbReference>